<feature type="compositionally biased region" description="Polar residues" evidence="1">
    <location>
        <begin position="45"/>
        <end position="57"/>
    </location>
</feature>
<feature type="compositionally biased region" description="Basic and acidic residues" evidence="1">
    <location>
        <begin position="121"/>
        <end position="133"/>
    </location>
</feature>
<dbReference type="EMBL" id="SAIY01000002">
    <property type="protein sequence ID" value="NGM12510.1"/>
    <property type="molecule type" value="Genomic_DNA"/>
</dbReference>
<keyword evidence="3" id="KW-1185">Reference proteome</keyword>
<dbReference type="Proteomes" id="UP000478148">
    <property type="component" value="Unassembled WGS sequence"/>
</dbReference>
<protein>
    <submittedName>
        <fullName evidence="2">Uncharacterized protein</fullName>
    </submittedName>
</protein>
<evidence type="ECO:0000313" key="3">
    <source>
        <dbReference type="Proteomes" id="UP000478148"/>
    </source>
</evidence>
<evidence type="ECO:0000256" key="1">
    <source>
        <dbReference type="SAM" id="MobiDB-lite"/>
    </source>
</evidence>
<comment type="caution">
    <text evidence="2">The sequence shown here is derived from an EMBL/GenBank/DDBJ whole genome shotgun (WGS) entry which is preliminary data.</text>
</comment>
<name>A0A6M1L3J7_9ACTN</name>
<proteinExistence type="predicted"/>
<organism evidence="2 3">
    <name type="scientific">Verrucosispora sioxanthis</name>
    <dbReference type="NCBI Taxonomy" id="2499994"/>
    <lineage>
        <taxon>Bacteria</taxon>
        <taxon>Bacillati</taxon>
        <taxon>Actinomycetota</taxon>
        <taxon>Actinomycetes</taxon>
        <taxon>Micromonosporales</taxon>
        <taxon>Micromonosporaceae</taxon>
        <taxon>Micromonospora</taxon>
    </lineage>
</organism>
<accession>A0A6M1L3J7</accession>
<dbReference type="AlphaFoldDB" id="A0A6M1L3J7"/>
<evidence type="ECO:0000313" key="2">
    <source>
        <dbReference type="EMBL" id="NGM12510.1"/>
    </source>
</evidence>
<feature type="region of interest" description="Disordered" evidence="1">
    <location>
        <begin position="42"/>
        <end position="150"/>
    </location>
</feature>
<sequence>MPSPAFARPLWPATLCALRELTRLALASLVLAVGLGGAVAADPPTRSTAVSPPSATVTLGAPPTAVAVRPTVGPERAVDAGQRRSRPPVLRSGPQAPTAHRLPPSRPVTASPRCPPSARANRPDAAHPPADRRRSGRPIEQVTPPRWPDA</sequence>
<reference evidence="2 3" key="1">
    <citation type="submission" date="2020-02" db="EMBL/GenBank/DDBJ databases">
        <title>Draft Genome Sequence of Verrucosispora sp. Strain CWR15, Isolated from Gulf of Mexico Sponge.</title>
        <authorList>
            <person name="Kennedy S.J."/>
            <person name="Cella E."/>
            <person name="Azarian T."/>
            <person name="Baker B.J."/>
            <person name="Shaw L.N."/>
        </authorList>
    </citation>
    <scope>NUCLEOTIDE SEQUENCE [LARGE SCALE GENOMIC DNA]</scope>
    <source>
        <strain evidence="2 3">CWR15</strain>
    </source>
</reference>
<gene>
    <name evidence="2" type="ORF">ENC19_07470</name>
</gene>
<dbReference type="RefSeq" id="WP_164446385.1">
    <property type="nucleotide sequence ID" value="NZ_SAIY01000002.1"/>
</dbReference>